<evidence type="ECO:0000313" key="2">
    <source>
        <dbReference type="Proteomes" id="UP000514716"/>
    </source>
</evidence>
<sequence>MTEYELIKERLEKDHQRAIDDIMYQHYIEQDLGPAVGAKKLGIPRRAFVYFVQQCGLQKDKFDLIKKKVLNTGDWMAAL</sequence>
<dbReference type="Proteomes" id="UP000514716">
    <property type="component" value="Chromosome"/>
</dbReference>
<gene>
    <name evidence="1" type="ORF">H1Q58_12445</name>
</gene>
<dbReference type="RefSeq" id="WP_182091708.1">
    <property type="nucleotide sequence ID" value="NZ_CP059540.1"/>
</dbReference>
<name>A0A7D7MBD6_PLAMR</name>
<accession>A0A7D7MBD6</accession>
<dbReference type="EMBL" id="CP059540">
    <property type="protein sequence ID" value="QMT16769.1"/>
    <property type="molecule type" value="Genomic_DNA"/>
</dbReference>
<dbReference type="KEGG" id="pdec:H1Q58_12445"/>
<protein>
    <submittedName>
        <fullName evidence="1">Uncharacterized protein</fullName>
    </submittedName>
</protein>
<reference evidence="1 2" key="1">
    <citation type="submission" date="2020-07" db="EMBL/GenBank/DDBJ databases">
        <title>Screening of a cold-adapted Planococcus bacterium producing protease in traditional shrimp paste and protease identification by genome sequencing.</title>
        <authorList>
            <person name="Gao R."/>
            <person name="Leng W."/>
            <person name="Chu Q."/>
            <person name="Wu X."/>
            <person name="Liu H."/>
            <person name="Li X."/>
        </authorList>
    </citation>
    <scope>NUCLEOTIDE SEQUENCE [LARGE SCALE GENOMIC DNA]</scope>
    <source>
        <strain evidence="1 2">XJ11</strain>
    </source>
</reference>
<keyword evidence="2" id="KW-1185">Reference proteome</keyword>
<proteinExistence type="predicted"/>
<evidence type="ECO:0000313" key="1">
    <source>
        <dbReference type="EMBL" id="QMT16769.1"/>
    </source>
</evidence>
<dbReference type="AlphaFoldDB" id="A0A7D7MBD6"/>
<organism evidence="1 2">
    <name type="scientific">Planococcus maritimus</name>
    <dbReference type="NCBI Taxonomy" id="192421"/>
    <lineage>
        <taxon>Bacteria</taxon>
        <taxon>Bacillati</taxon>
        <taxon>Bacillota</taxon>
        <taxon>Bacilli</taxon>
        <taxon>Bacillales</taxon>
        <taxon>Caryophanaceae</taxon>
        <taxon>Planococcus</taxon>
    </lineage>
</organism>